<evidence type="ECO:0000313" key="1">
    <source>
        <dbReference type="EMBL" id="KAJ8680451.1"/>
    </source>
</evidence>
<sequence length="731" mass="84593">MDVKVRVIKKFNEELGSNLENLKEIEQMHAKLEKGRLKVEECLSLASSEAPSKMKEAIEEVTQIITQVDEMKKNCQKTCSIIEKKLHGEIKTSDLQIYIDKISYLERSCSYLQFLKFIENLNTELEISLLSANDEACITSYSVMKDTHLSLENSSCTHLKKYVSNTLKYWYDEIKRKFESEYNEVLKALKWPFCGNNLNVSNPASHETIARFKIMTEHLFHLELPQHLMEKTASALANNFEPVCLPINLLVHPLKQRFLYHFTGVKKTNRRDKPEWFLTQVLTWIRDHSEWVEKMVQPLAYSAGLYKINVKVEFTRALVHLAVEKLNSELSIVQYDDSLFAHTVDESLGFERELRDSFSYPSSEPATVFVLTQAQIFMKWITMEKKYATEKMDAILSSETAWSRLAGFESDDMKITECAEAFLTLLSTISDRYNHLPQPGHRLQFLDLQLELIDDWRVRLLQLLHEDYNDPLQSLMPSILNTLHYVASVLQDWGVSVSFLKLKFYKKQFENAETEMTENSSNSLPEESDKDVTVFDEAISLLKRLERKLIVEIEDSVFAEVKAKSRSYCNEKWFSMPMEKEISLSVTPNGCPMFLEIANQLHALHNALAMLLFEQSWKNLASRLDKYIVDELILRNQFNSGGATQLQFDVKRNLFPLFGLYTRRPETYFPLIGESCILLNMLLGSAILLLDALESEEESAKREILADVNVFQITPSTASRILRNRMDISTR</sequence>
<accession>A0ACC2PAI6</accession>
<reference evidence="1" key="1">
    <citation type="submission" date="2023-04" db="EMBL/GenBank/DDBJ databases">
        <title>A chromosome-level genome assembly of the parasitoid wasp Eretmocerus hayati.</title>
        <authorList>
            <person name="Zhong Y."/>
            <person name="Liu S."/>
            <person name="Liu Y."/>
        </authorList>
    </citation>
    <scope>NUCLEOTIDE SEQUENCE</scope>
    <source>
        <strain evidence="1">ZJU_SS_LIU_2023</strain>
    </source>
</reference>
<dbReference type="Proteomes" id="UP001239111">
    <property type="component" value="Chromosome 2"/>
</dbReference>
<protein>
    <submittedName>
        <fullName evidence="1">Uncharacterized protein</fullName>
    </submittedName>
</protein>
<comment type="caution">
    <text evidence="1">The sequence shown here is derived from an EMBL/GenBank/DDBJ whole genome shotgun (WGS) entry which is preliminary data.</text>
</comment>
<name>A0ACC2PAI6_9HYME</name>
<keyword evidence="2" id="KW-1185">Reference proteome</keyword>
<dbReference type="EMBL" id="CM056742">
    <property type="protein sequence ID" value="KAJ8680451.1"/>
    <property type="molecule type" value="Genomic_DNA"/>
</dbReference>
<gene>
    <name evidence="1" type="ORF">QAD02_016238</name>
</gene>
<proteinExistence type="predicted"/>
<organism evidence="1 2">
    <name type="scientific">Eretmocerus hayati</name>
    <dbReference type="NCBI Taxonomy" id="131215"/>
    <lineage>
        <taxon>Eukaryota</taxon>
        <taxon>Metazoa</taxon>
        <taxon>Ecdysozoa</taxon>
        <taxon>Arthropoda</taxon>
        <taxon>Hexapoda</taxon>
        <taxon>Insecta</taxon>
        <taxon>Pterygota</taxon>
        <taxon>Neoptera</taxon>
        <taxon>Endopterygota</taxon>
        <taxon>Hymenoptera</taxon>
        <taxon>Apocrita</taxon>
        <taxon>Proctotrupomorpha</taxon>
        <taxon>Chalcidoidea</taxon>
        <taxon>Aphelinidae</taxon>
        <taxon>Aphelininae</taxon>
        <taxon>Eretmocerus</taxon>
    </lineage>
</organism>
<evidence type="ECO:0000313" key="2">
    <source>
        <dbReference type="Proteomes" id="UP001239111"/>
    </source>
</evidence>